<organism evidence="1 2">
    <name type="scientific">Solanum pinnatisectum</name>
    <name type="common">tansyleaf nightshade</name>
    <dbReference type="NCBI Taxonomy" id="50273"/>
    <lineage>
        <taxon>Eukaryota</taxon>
        <taxon>Viridiplantae</taxon>
        <taxon>Streptophyta</taxon>
        <taxon>Embryophyta</taxon>
        <taxon>Tracheophyta</taxon>
        <taxon>Spermatophyta</taxon>
        <taxon>Magnoliopsida</taxon>
        <taxon>eudicotyledons</taxon>
        <taxon>Gunneridae</taxon>
        <taxon>Pentapetalae</taxon>
        <taxon>asterids</taxon>
        <taxon>lamiids</taxon>
        <taxon>Solanales</taxon>
        <taxon>Solanaceae</taxon>
        <taxon>Solanoideae</taxon>
        <taxon>Solaneae</taxon>
        <taxon>Solanum</taxon>
    </lineage>
</organism>
<dbReference type="Proteomes" id="UP001311915">
    <property type="component" value="Unassembled WGS sequence"/>
</dbReference>
<sequence>MGSYAHRPVARGNNYSILLEKISSGSTSNSDGNSFLKIVYSVEFEYSNNKIESIPIRKEDFIILGFPNLTTGTETLLFQAGNRELLFGTAFDLRLEATTKTDLAKEEVQHRQVSESQGSRIPIIVGHAAFKPVVILSQFISLISKLSFLSLNETALRTKFGIVEGKQDSIPCLANK</sequence>
<keyword evidence="2" id="KW-1185">Reference proteome</keyword>
<accession>A0AAV9LGD4</accession>
<protein>
    <submittedName>
        <fullName evidence="1">Uncharacterized protein</fullName>
    </submittedName>
</protein>
<dbReference type="AlphaFoldDB" id="A0AAV9LGD4"/>
<evidence type="ECO:0000313" key="2">
    <source>
        <dbReference type="Proteomes" id="UP001311915"/>
    </source>
</evidence>
<gene>
    <name evidence="1" type="ORF">R3W88_026634</name>
</gene>
<dbReference type="EMBL" id="JAWPEI010000006">
    <property type="protein sequence ID" value="KAK4723855.1"/>
    <property type="molecule type" value="Genomic_DNA"/>
</dbReference>
<reference evidence="1 2" key="1">
    <citation type="submission" date="2023-10" db="EMBL/GenBank/DDBJ databases">
        <title>Genome-Wide Identification Analysis in wild type Solanum Pinnatisectum Reveals Some Genes Defensing Phytophthora Infestans.</title>
        <authorList>
            <person name="Sun C."/>
        </authorList>
    </citation>
    <scope>NUCLEOTIDE SEQUENCE [LARGE SCALE GENOMIC DNA]</scope>
    <source>
        <strain evidence="1">LQN</strain>
        <tissue evidence="1">Leaf</tissue>
    </source>
</reference>
<name>A0AAV9LGD4_9SOLN</name>
<evidence type="ECO:0000313" key="1">
    <source>
        <dbReference type="EMBL" id="KAK4723855.1"/>
    </source>
</evidence>
<comment type="caution">
    <text evidence="1">The sequence shown here is derived from an EMBL/GenBank/DDBJ whole genome shotgun (WGS) entry which is preliminary data.</text>
</comment>
<proteinExistence type="predicted"/>